<evidence type="ECO:0000256" key="1">
    <source>
        <dbReference type="ARBA" id="ARBA00023224"/>
    </source>
</evidence>
<keyword evidence="4" id="KW-1133">Transmembrane helix</keyword>
<dbReference type="KEGG" id="bhu:bhn_I1956"/>
<comment type="similarity">
    <text evidence="2">Belongs to the methyl-accepting chemotaxis (MCP) protein family.</text>
</comment>
<organism evidence="6 7">
    <name type="scientific">Butyrivibrio hungatei</name>
    <dbReference type="NCBI Taxonomy" id="185008"/>
    <lineage>
        <taxon>Bacteria</taxon>
        <taxon>Bacillati</taxon>
        <taxon>Bacillota</taxon>
        <taxon>Clostridia</taxon>
        <taxon>Lachnospirales</taxon>
        <taxon>Lachnospiraceae</taxon>
        <taxon>Butyrivibrio</taxon>
    </lineage>
</organism>
<protein>
    <submittedName>
        <fullName evidence="6">Methyl-accepting chemotaxis protein</fullName>
    </submittedName>
</protein>
<dbReference type="InterPro" id="IPR004090">
    <property type="entry name" value="Chemotax_Me-accpt_rcpt"/>
</dbReference>
<feature type="transmembrane region" description="Helical" evidence="4">
    <location>
        <begin position="200"/>
        <end position="226"/>
    </location>
</feature>
<feature type="domain" description="Methyl-accepting transducer" evidence="5">
    <location>
        <begin position="295"/>
        <end position="552"/>
    </location>
</feature>
<dbReference type="PANTHER" id="PTHR32089">
    <property type="entry name" value="METHYL-ACCEPTING CHEMOTAXIS PROTEIN MCPB"/>
    <property type="match status" value="1"/>
</dbReference>
<keyword evidence="4" id="KW-0812">Transmembrane</keyword>
<evidence type="ECO:0000259" key="5">
    <source>
        <dbReference type="PROSITE" id="PS50111"/>
    </source>
</evidence>
<dbReference type="GO" id="GO:0004888">
    <property type="term" value="F:transmembrane signaling receptor activity"/>
    <property type="evidence" value="ECO:0007669"/>
    <property type="project" value="InterPro"/>
</dbReference>
<dbReference type="AlphaFoldDB" id="A0A1D9P396"/>
<dbReference type="SUPFAM" id="SSF58104">
    <property type="entry name" value="Methyl-accepting chemotaxis protein (MCP) signaling domain"/>
    <property type="match status" value="1"/>
</dbReference>
<evidence type="ECO:0000256" key="3">
    <source>
        <dbReference type="PROSITE-ProRule" id="PRU00284"/>
    </source>
</evidence>
<reference evidence="7" key="1">
    <citation type="submission" date="2016-10" db="EMBL/GenBank/DDBJ databases">
        <title>The complete genome sequence of the rumen bacterium Butyrivibrio hungatei MB2003.</title>
        <authorList>
            <person name="Palevich N."/>
            <person name="Kelly W.J."/>
            <person name="Leahy S.C."/>
            <person name="Altermann E."/>
            <person name="Rakonjac J."/>
            <person name="Attwood G.T."/>
        </authorList>
    </citation>
    <scope>NUCLEOTIDE SEQUENCE [LARGE SCALE GENOMIC DNA]</scope>
    <source>
        <strain evidence="7">MB2003</strain>
    </source>
</reference>
<name>A0A1D9P396_9FIRM</name>
<dbReference type="GO" id="GO:0016020">
    <property type="term" value="C:membrane"/>
    <property type="evidence" value="ECO:0007669"/>
    <property type="project" value="InterPro"/>
</dbReference>
<dbReference type="PRINTS" id="PR00260">
    <property type="entry name" value="CHEMTRNSDUCR"/>
</dbReference>
<keyword evidence="1 3" id="KW-0807">Transducer</keyword>
<keyword evidence="7" id="KW-1185">Reference proteome</keyword>
<dbReference type="PROSITE" id="PS50111">
    <property type="entry name" value="CHEMOTAXIS_TRANSDUC_2"/>
    <property type="match status" value="1"/>
</dbReference>
<dbReference type="RefSeq" id="WP_071176636.1">
    <property type="nucleotide sequence ID" value="NZ_CP017831.1"/>
</dbReference>
<dbReference type="EMBL" id="CP017831">
    <property type="protein sequence ID" value="AOZ96989.1"/>
    <property type="molecule type" value="Genomic_DNA"/>
</dbReference>
<dbReference type="SMART" id="SM00283">
    <property type="entry name" value="MA"/>
    <property type="match status" value="1"/>
</dbReference>
<accession>A0A1D9P396</accession>
<sequence>MNRKSGSKFNARMSVILLVVTIPLILALIGGMFYSSYHLKALEKNDEELYFNMLYKISNELVKADRDFYQAMLGGTEYIAYKPYADESLLKEYLETYTTNSQQTLDGVTAAAELASKNNYLYNEMKSESGNTFSSLYSDFQTIFAKWQSDYDFSTNSGNSKAFSLDFEEARNCLDEMGQIVEAWAIQEKTANQKSVSTSIAIGMVIFALVSVLLLVITIIMIFNIVKSLKAINESVDRIATGDFVTKIKAGSMVTDFNEICIKLESMRHDLRNALVKVINHADSVNSKAELAKNSISNSQTTTADITSVVNDLATGATSMAEDVQSTSSVTVNMGTAVDNVRDSANANLQRGSMVYTESEKVKEQLEQIKLQDQTNDEMATQVADSVNETANVVAQISSAAESIISIANQTNLLALNASIEAARAGEAGRGFAVVADNIKNLAGNTNSLAGEITNMLSTITDYSNTNKELTENIKTAISNQTFALEEMSESFDQMLALLKETETGNKQIVELVETMNTDKDNILNSVESLSSISEENAASTQQTSASLMQLDSNMESVVQQAVDLQKIAEELTANVKYFKVELPQEENAL</sequence>
<dbReference type="GO" id="GO:0006935">
    <property type="term" value="P:chemotaxis"/>
    <property type="evidence" value="ECO:0007669"/>
    <property type="project" value="InterPro"/>
</dbReference>
<evidence type="ECO:0000313" key="6">
    <source>
        <dbReference type="EMBL" id="AOZ96989.1"/>
    </source>
</evidence>
<dbReference type="Gene3D" id="1.10.287.950">
    <property type="entry name" value="Methyl-accepting chemotaxis protein"/>
    <property type="match status" value="1"/>
</dbReference>
<gene>
    <name evidence="6" type="ORF">bhn_I1956</name>
</gene>
<dbReference type="Pfam" id="PF00015">
    <property type="entry name" value="MCPsignal"/>
    <property type="match status" value="1"/>
</dbReference>
<evidence type="ECO:0000313" key="7">
    <source>
        <dbReference type="Proteomes" id="UP000179284"/>
    </source>
</evidence>
<dbReference type="GO" id="GO:0007165">
    <property type="term" value="P:signal transduction"/>
    <property type="evidence" value="ECO:0007669"/>
    <property type="project" value="UniProtKB-KW"/>
</dbReference>
<keyword evidence="4" id="KW-0472">Membrane</keyword>
<proteinExistence type="inferred from homology"/>
<dbReference type="Proteomes" id="UP000179284">
    <property type="component" value="Chromosome I"/>
</dbReference>
<evidence type="ECO:0000256" key="2">
    <source>
        <dbReference type="ARBA" id="ARBA00029447"/>
    </source>
</evidence>
<evidence type="ECO:0000256" key="4">
    <source>
        <dbReference type="SAM" id="Phobius"/>
    </source>
</evidence>
<feature type="transmembrane region" description="Helical" evidence="4">
    <location>
        <begin position="12"/>
        <end position="34"/>
    </location>
</feature>
<dbReference type="PANTHER" id="PTHR32089:SF114">
    <property type="entry name" value="METHYL-ACCEPTING CHEMOTAXIS PROTEIN MCPB"/>
    <property type="match status" value="1"/>
</dbReference>
<dbReference type="InterPro" id="IPR004089">
    <property type="entry name" value="MCPsignal_dom"/>
</dbReference>